<dbReference type="AlphaFoldDB" id="A0A6L2JWS9"/>
<evidence type="ECO:0000313" key="1">
    <source>
        <dbReference type="EMBL" id="GEU41032.1"/>
    </source>
</evidence>
<organism evidence="1">
    <name type="scientific">Tanacetum cinerariifolium</name>
    <name type="common">Dalmatian daisy</name>
    <name type="synonym">Chrysanthemum cinerariifolium</name>
    <dbReference type="NCBI Taxonomy" id="118510"/>
    <lineage>
        <taxon>Eukaryota</taxon>
        <taxon>Viridiplantae</taxon>
        <taxon>Streptophyta</taxon>
        <taxon>Embryophyta</taxon>
        <taxon>Tracheophyta</taxon>
        <taxon>Spermatophyta</taxon>
        <taxon>Magnoliopsida</taxon>
        <taxon>eudicotyledons</taxon>
        <taxon>Gunneridae</taxon>
        <taxon>Pentapetalae</taxon>
        <taxon>asterids</taxon>
        <taxon>campanulids</taxon>
        <taxon>Asterales</taxon>
        <taxon>Asteraceae</taxon>
        <taxon>Asteroideae</taxon>
        <taxon>Anthemideae</taxon>
        <taxon>Anthemidinae</taxon>
        <taxon>Tanacetum</taxon>
    </lineage>
</organism>
<dbReference type="EMBL" id="BKCJ010001383">
    <property type="protein sequence ID" value="GEU41032.1"/>
    <property type="molecule type" value="Genomic_DNA"/>
</dbReference>
<sequence length="88" mass="10484">MGYHVVLEASWIMLCNALKSKHEENEAIFLRFRLLARHVMTSKLKINTYCSKQLREMIITLRLCNSLKSKHEENEVIFLRLRLPSHMQ</sequence>
<gene>
    <name evidence="1" type="ORF">Tci_013010</name>
</gene>
<reference evidence="1" key="1">
    <citation type="journal article" date="2019" name="Sci. Rep.">
        <title>Draft genome of Tanacetum cinerariifolium, the natural source of mosquito coil.</title>
        <authorList>
            <person name="Yamashiro T."/>
            <person name="Shiraishi A."/>
            <person name="Satake H."/>
            <person name="Nakayama K."/>
        </authorList>
    </citation>
    <scope>NUCLEOTIDE SEQUENCE</scope>
</reference>
<proteinExistence type="predicted"/>
<protein>
    <submittedName>
        <fullName evidence="1">Uncharacterized protein</fullName>
    </submittedName>
</protein>
<accession>A0A6L2JWS9</accession>
<name>A0A6L2JWS9_TANCI</name>
<comment type="caution">
    <text evidence="1">The sequence shown here is derived from an EMBL/GenBank/DDBJ whole genome shotgun (WGS) entry which is preliminary data.</text>
</comment>